<comment type="caution">
    <text evidence="2">The sequence shown here is derived from an EMBL/GenBank/DDBJ whole genome shotgun (WGS) entry which is preliminary data.</text>
</comment>
<keyword evidence="1" id="KW-0472">Membrane</keyword>
<dbReference type="HOGENOM" id="CLU_3203701_0_0_10"/>
<dbReference type="EMBL" id="ACIJ02000028">
    <property type="protein sequence ID" value="EEX70685.1"/>
    <property type="molecule type" value="Genomic_DNA"/>
</dbReference>
<organism evidence="2 3">
    <name type="scientific">Alloprevotella tannerae ATCC 51259</name>
    <dbReference type="NCBI Taxonomy" id="626522"/>
    <lineage>
        <taxon>Bacteria</taxon>
        <taxon>Pseudomonadati</taxon>
        <taxon>Bacteroidota</taxon>
        <taxon>Bacteroidia</taxon>
        <taxon>Bacteroidales</taxon>
        <taxon>Prevotellaceae</taxon>
        <taxon>Alloprevotella</taxon>
    </lineage>
</organism>
<keyword evidence="1" id="KW-0812">Transmembrane</keyword>
<feature type="transmembrane region" description="Helical" evidence="1">
    <location>
        <begin position="21"/>
        <end position="44"/>
    </location>
</feature>
<evidence type="ECO:0000256" key="1">
    <source>
        <dbReference type="SAM" id="Phobius"/>
    </source>
</evidence>
<proteinExistence type="predicted"/>
<keyword evidence="1" id="KW-1133">Transmembrane helix</keyword>
<protein>
    <submittedName>
        <fullName evidence="2">Uncharacterized protein</fullName>
    </submittedName>
</protein>
<sequence length="45" mass="5461">MYNNRVLYPFKETLFPKRFIFCSKVVICFEITTFCFLTIMVLMVL</sequence>
<evidence type="ECO:0000313" key="2">
    <source>
        <dbReference type="EMBL" id="EEX70685.1"/>
    </source>
</evidence>
<dbReference type="Proteomes" id="UP000003460">
    <property type="component" value="Unassembled WGS sequence"/>
</dbReference>
<reference evidence="2" key="1">
    <citation type="submission" date="2009-09" db="EMBL/GenBank/DDBJ databases">
        <authorList>
            <person name="Weinstock G."/>
            <person name="Sodergren E."/>
            <person name="Clifton S."/>
            <person name="Fulton L."/>
            <person name="Fulton B."/>
            <person name="Courtney L."/>
            <person name="Fronick C."/>
            <person name="Harrison M."/>
            <person name="Strong C."/>
            <person name="Farmer C."/>
            <person name="Delahaunty K."/>
            <person name="Markovic C."/>
            <person name="Hall O."/>
            <person name="Minx P."/>
            <person name="Tomlinson C."/>
            <person name="Mitreva M."/>
            <person name="Nelson J."/>
            <person name="Hou S."/>
            <person name="Wollam A."/>
            <person name="Pepin K.H."/>
            <person name="Johnson M."/>
            <person name="Bhonagiri V."/>
            <person name="Nash W.E."/>
            <person name="Warren W."/>
            <person name="Chinwalla A."/>
            <person name="Mardis E.R."/>
            <person name="Wilson R.K."/>
        </authorList>
    </citation>
    <scope>NUCLEOTIDE SEQUENCE [LARGE SCALE GENOMIC DNA]</scope>
    <source>
        <strain evidence="2">ATCC 51259</strain>
    </source>
</reference>
<keyword evidence="3" id="KW-1185">Reference proteome</keyword>
<gene>
    <name evidence="2" type="ORF">GCWU000325_02729</name>
</gene>
<accession>C9LKG3</accession>
<dbReference type="AlphaFoldDB" id="C9LKG3"/>
<name>C9LKG3_9BACT</name>
<evidence type="ECO:0000313" key="3">
    <source>
        <dbReference type="Proteomes" id="UP000003460"/>
    </source>
</evidence>
<dbReference type="STRING" id="626522.GCWU000325_02729"/>